<dbReference type="RefSeq" id="WP_168975511.1">
    <property type="nucleotide sequence ID" value="NZ_CAMJCG010000086.1"/>
</dbReference>
<evidence type="ECO:0000313" key="5">
    <source>
        <dbReference type="Proteomes" id="UP000561326"/>
    </source>
</evidence>
<dbReference type="GO" id="GO:0005975">
    <property type="term" value="P:carbohydrate metabolic process"/>
    <property type="evidence" value="ECO:0007669"/>
    <property type="project" value="InterPro"/>
</dbReference>
<dbReference type="InterPro" id="IPR002509">
    <property type="entry name" value="NODB_dom"/>
</dbReference>
<reference evidence="4 5" key="1">
    <citation type="submission" date="2020-04" db="EMBL/GenBank/DDBJ databases">
        <authorList>
            <person name="Hitch T.C.A."/>
            <person name="Wylensek D."/>
            <person name="Clavel T."/>
        </authorList>
    </citation>
    <scope>NUCLEOTIDE SEQUENCE [LARGE SCALE GENOMIC DNA]</scope>
    <source>
        <strain evidence="4 5">WB01_D5_05</strain>
    </source>
</reference>
<dbReference type="GO" id="GO:0016810">
    <property type="term" value="F:hydrolase activity, acting on carbon-nitrogen (but not peptide) bonds"/>
    <property type="evidence" value="ECO:0007669"/>
    <property type="project" value="InterPro"/>
</dbReference>
<dbReference type="AlphaFoldDB" id="A0A848CVW1"/>
<dbReference type="InterPro" id="IPR050248">
    <property type="entry name" value="Polysacc_deacetylase_ArnD"/>
</dbReference>
<dbReference type="GO" id="GO:0016020">
    <property type="term" value="C:membrane"/>
    <property type="evidence" value="ECO:0007669"/>
    <property type="project" value="TreeGrafter"/>
</dbReference>
<evidence type="ECO:0000259" key="3">
    <source>
        <dbReference type="PROSITE" id="PS51677"/>
    </source>
</evidence>
<dbReference type="Proteomes" id="UP000561326">
    <property type="component" value="Unassembled WGS sequence"/>
</dbReference>
<dbReference type="Gene3D" id="3.20.20.370">
    <property type="entry name" value="Glycoside hydrolase/deacetylase"/>
    <property type="match status" value="1"/>
</dbReference>
<name>A0A848CVW1_ANEAE</name>
<dbReference type="InterPro" id="IPR011330">
    <property type="entry name" value="Glyco_hydro/deAcase_b/a-brl"/>
</dbReference>
<comment type="caution">
    <text evidence="4">The sequence shown here is derived from an EMBL/GenBank/DDBJ whole genome shotgun (WGS) entry which is preliminary data.</text>
</comment>
<evidence type="ECO:0000256" key="2">
    <source>
        <dbReference type="ARBA" id="ARBA00022801"/>
    </source>
</evidence>
<dbReference type="SUPFAM" id="SSF88713">
    <property type="entry name" value="Glycoside hydrolase/deacetylase"/>
    <property type="match status" value="1"/>
</dbReference>
<proteinExistence type="predicted"/>
<dbReference type="CDD" id="cd10917">
    <property type="entry name" value="CE4_NodB_like_6s_7s"/>
    <property type="match status" value="1"/>
</dbReference>
<dbReference type="PANTHER" id="PTHR10587">
    <property type="entry name" value="GLYCOSYL TRANSFERASE-RELATED"/>
    <property type="match status" value="1"/>
</dbReference>
<dbReference type="PANTHER" id="PTHR10587:SF133">
    <property type="entry name" value="CHITIN DEACETYLASE 1-RELATED"/>
    <property type="match status" value="1"/>
</dbReference>
<protein>
    <submittedName>
        <fullName evidence="4">Polysaccharide deacetylase family protein</fullName>
    </submittedName>
</protein>
<sequence>MFTNKRYLLLFVTVFCFVLLFCTASGSSIPTAGRTYGHAEPLYHVNTKKKLIALTFDDGPHPVYTRRVLKILDKHKAKATFFVVGERAKWYAPVIRQIHRRGHEIGNHTFTHPHMKHITAEQLQEEIRKTDQIVHSLTGTYPRFFRPPGGEITYAVLRSSERQKHPIAIWSYHQDSRDWTHPGTAYIVSKVTSGARPGDIILFHDSGLDQSQTIEAVDKVLTILSKQGYRFVTLSQLLHEQKK</sequence>
<dbReference type="EMBL" id="JABAGO010000025">
    <property type="protein sequence ID" value="NME99288.1"/>
    <property type="molecule type" value="Genomic_DNA"/>
</dbReference>
<keyword evidence="1" id="KW-0479">Metal-binding</keyword>
<dbReference type="Pfam" id="PF01522">
    <property type="entry name" value="Polysacc_deac_1"/>
    <property type="match status" value="1"/>
</dbReference>
<evidence type="ECO:0000313" key="4">
    <source>
        <dbReference type="EMBL" id="NME99288.1"/>
    </source>
</evidence>
<gene>
    <name evidence="4" type="ORF">HF838_13555</name>
</gene>
<organism evidence="4 5">
    <name type="scientific">Aneurinibacillus aneurinilyticus</name>
    <name type="common">Bacillus aneurinolyticus</name>
    <dbReference type="NCBI Taxonomy" id="1391"/>
    <lineage>
        <taxon>Bacteria</taxon>
        <taxon>Bacillati</taxon>
        <taxon>Bacillota</taxon>
        <taxon>Bacilli</taxon>
        <taxon>Bacillales</taxon>
        <taxon>Paenibacillaceae</taxon>
        <taxon>Aneurinibacillus group</taxon>
        <taxon>Aneurinibacillus</taxon>
    </lineage>
</organism>
<feature type="domain" description="NodB homology" evidence="3">
    <location>
        <begin position="50"/>
        <end position="232"/>
    </location>
</feature>
<accession>A0A848CVW1</accession>
<dbReference type="PROSITE" id="PS51677">
    <property type="entry name" value="NODB"/>
    <property type="match status" value="1"/>
</dbReference>
<dbReference type="GO" id="GO:0046872">
    <property type="term" value="F:metal ion binding"/>
    <property type="evidence" value="ECO:0007669"/>
    <property type="project" value="UniProtKB-KW"/>
</dbReference>
<keyword evidence="2" id="KW-0378">Hydrolase</keyword>
<evidence type="ECO:0000256" key="1">
    <source>
        <dbReference type="ARBA" id="ARBA00022723"/>
    </source>
</evidence>